<dbReference type="InterPro" id="IPR039297">
    <property type="entry name" value="COX7a"/>
</dbReference>
<feature type="region of interest" description="Disordered" evidence="5">
    <location>
        <begin position="1"/>
        <end position="30"/>
    </location>
</feature>
<gene>
    <name evidence="6" type="ORF">PPNO1_LOCUS1933</name>
</gene>
<dbReference type="EMBL" id="CALLCH030000004">
    <property type="protein sequence ID" value="CAI4212165.1"/>
    <property type="molecule type" value="Genomic_DNA"/>
</dbReference>
<dbReference type="GO" id="GO:0005743">
    <property type="term" value="C:mitochondrial inner membrane"/>
    <property type="evidence" value="ECO:0007669"/>
    <property type="project" value="UniProtKB-SubCell"/>
</dbReference>
<evidence type="ECO:0000256" key="5">
    <source>
        <dbReference type="SAM" id="MobiDB-lite"/>
    </source>
</evidence>
<protein>
    <submittedName>
        <fullName evidence="6">Uncharacterized protein</fullName>
    </submittedName>
</protein>
<evidence type="ECO:0000313" key="7">
    <source>
        <dbReference type="Proteomes" id="UP000838763"/>
    </source>
</evidence>
<dbReference type="AlphaFoldDB" id="A0A9P1GWT5"/>
<organism evidence="6 7">
    <name type="scientific">Parascedosporium putredinis</name>
    <dbReference type="NCBI Taxonomy" id="1442378"/>
    <lineage>
        <taxon>Eukaryota</taxon>
        <taxon>Fungi</taxon>
        <taxon>Dikarya</taxon>
        <taxon>Ascomycota</taxon>
        <taxon>Pezizomycotina</taxon>
        <taxon>Sordariomycetes</taxon>
        <taxon>Hypocreomycetidae</taxon>
        <taxon>Microascales</taxon>
        <taxon>Microascaceae</taxon>
        <taxon>Parascedosporium</taxon>
    </lineage>
</organism>
<dbReference type="Proteomes" id="UP000838763">
    <property type="component" value="Unassembled WGS sequence"/>
</dbReference>
<name>A0A9P1GWT5_9PEZI</name>
<sequence length="98" mass="11248">MTKLAHNSAESENNTQWPDPNARQLDQHENIHVNLSDPHESLKMSLVNRKNNVPDLQRMYQAAYAQHTRIWKINPRAAASLYGMGRKAAGYNTWFSSN</sequence>
<comment type="caution">
    <text evidence="6">The sequence shown here is derived from an EMBL/GenBank/DDBJ whole genome shotgun (WGS) entry which is preliminary data.</text>
</comment>
<reference evidence="6" key="1">
    <citation type="submission" date="2022-11" db="EMBL/GenBank/DDBJ databases">
        <authorList>
            <person name="Scott C."/>
            <person name="Bruce N."/>
        </authorList>
    </citation>
    <scope>NUCLEOTIDE SEQUENCE</scope>
</reference>
<feature type="compositionally biased region" description="Polar residues" evidence="5">
    <location>
        <begin position="8"/>
        <end position="18"/>
    </location>
</feature>
<evidence type="ECO:0000256" key="1">
    <source>
        <dbReference type="ARBA" id="ARBA00004273"/>
    </source>
</evidence>
<dbReference type="OrthoDB" id="5511599at2759"/>
<dbReference type="Pfam" id="PF02238">
    <property type="entry name" value="COX7a"/>
    <property type="match status" value="1"/>
</dbReference>
<proteinExistence type="predicted"/>
<accession>A0A9P1GWT5</accession>
<evidence type="ECO:0000256" key="2">
    <source>
        <dbReference type="ARBA" id="ARBA00022792"/>
    </source>
</evidence>
<evidence type="ECO:0000256" key="3">
    <source>
        <dbReference type="ARBA" id="ARBA00023128"/>
    </source>
</evidence>
<comment type="subcellular location">
    <subcellularLocation>
        <location evidence="1">Mitochondrion inner membrane</location>
    </subcellularLocation>
</comment>
<keyword evidence="3" id="KW-0496">Mitochondrion</keyword>
<keyword evidence="4" id="KW-0472">Membrane</keyword>
<evidence type="ECO:0000313" key="6">
    <source>
        <dbReference type="EMBL" id="CAI4212165.1"/>
    </source>
</evidence>
<evidence type="ECO:0000256" key="4">
    <source>
        <dbReference type="ARBA" id="ARBA00023136"/>
    </source>
</evidence>
<keyword evidence="2" id="KW-0999">Mitochondrion inner membrane</keyword>
<keyword evidence="7" id="KW-1185">Reference proteome</keyword>